<dbReference type="Gene3D" id="2.60.120.1140">
    <property type="entry name" value="Protein of unknown function DUF192"/>
    <property type="match status" value="1"/>
</dbReference>
<organism evidence="1 2">
    <name type="scientific">Hwanghaeella grinnelliae</name>
    <dbReference type="NCBI Taxonomy" id="2500179"/>
    <lineage>
        <taxon>Bacteria</taxon>
        <taxon>Pseudomonadati</taxon>
        <taxon>Pseudomonadota</taxon>
        <taxon>Alphaproteobacteria</taxon>
        <taxon>Rhodospirillales</taxon>
        <taxon>Rhodospirillaceae</taxon>
        <taxon>Hwanghaeella</taxon>
    </lineage>
</organism>
<dbReference type="InterPro" id="IPR003795">
    <property type="entry name" value="DUF192"/>
</dbReference>
<dbReference type="Pfam" id="PF02643">
    <property type="entry name" value="DUF192"/>
    <property type="match status" value="1"/>
</dbReference>
<dbReference type="EMBL" id="SADE01000004">
    <property type="protein sequence ID" value="RVU34268.1"/>
    <property type="molecule type" value="Genomic_DNA"/>
</dbReference>
<dbReference type="InterPro" id="IPR038695">
    <property type="entry name" value="Saro_0823-like_sf"/>
</dbReference>
<name>A0A437QI77_9PROT</name>
<sequence>MLSALGWAAVLCFVFLAGIDGGYAQKKLDFKQDSLRIVKQAGGRYTFQIELARTPAQRQQGLMFRERMAPDAGMLFDYERPQPVAMWMKNTYIPLDMIFIDGAGIISHISKRAVPLSLQPISSNGPVRAVLEVNGGITDHLGIRVGDEVRHAIFGNDHKR</sequence>
<proteinExistence type="predicted"/>
<dbReference type="PANTHER" id="PTHR37953:SF1">
    <property type="entry name" value="UPF0127 PROTEIN MJ1496"/>
    <property type="match status" value="1"/>
</dbReference>
<evidence type="ECO:0000313" key="1">
    <source>
        <dbReference type="EMBL" id="RVU34268.1"/>
    </source>
</evidence>
<gene>
    <name evidence="1" type="ORF">EOI86_22430</name>
</gene>
<dbReference type="Proteomes" id="UP000287447">
    <property type="component" value="Unassembled WGS sequence"/>
</dbReference>
<evidence type="ECO:0000313" key="2">
    <source>
        <dbReference type="Proteomes" id="UP000287447"/>
    </source>
</evidence>
<accession>A0A437QI77</accession>
<dbReference type="AlphaFoldDB" id="A0A437QI77"/>
<dbReference type="OrthoDB" id="9808290at2"/>
<comment type="caution">
    <text evidence="1">The sequence shown here is derived from an EMBL/GenBank/DDBJ whole genome shotgun (WGS) entry which is preliminary data.</text>
</comment>
<protein>
    <submittedName>
        <fullName evidence="1">DUF192 domain-containing protein</fullName>
    </submittedName>
</protein>
<keyword evidence="2" id="KW-1185">Reference proteome</keyword>
<dbReference type="PANTHER" id="PTHR37953">
    <property type="entry name" value="UPF0127 PROTEIN MJ1496"/>
    <property type="match status" value="1"/>
</dbReference>
<reference evidence="2" key="1">
    <citation type="submission" date="2019-01" db="EMBL/GenBank/DDBJ databases">
        <title>Gri0909 isolated from a small marine red alga.</title>
        <authorList>
            <person name="Kim J."/>
            <person name="Jeong S.E."/>
            <person name="Jeon C.O."/>
        </authorList>
    </citation>
    <scope>NUCLEOTIDE SEQUENCE [LARGE SCALE GENOMIC DNA]</scope>
    <source>
        <strain evidence="2">Gri0909</strain>
    </source>
</reference>